<protein>
    <recommendedName>
        <fullName evidence="3">L-Fucosyltransferase</fullName>
        <ecNumber evidence="3">2.4.1.-</ecNumber>
    </recommendedName>
</protein>
<sequence>MSLRDESSTLPGISTRGDVRFDQPWSLPQISVIMDINELSTQSQRYLISNFSYSPGLGNIMFQYAAMKSLSIKYNARIILPESCKLRRAFQLNATYLSDDLTELLIKNLDNRKIDFKECCKYQQELMNGLFSNASQNIELLTGYFQTFRYFHPEEEKRIREEFTFLPEIKKKAERYLQLAKSERLNYKKDKNNNYVFIGVHVRHGIDITMNSRNYLHGHIAANPRYFSHAMDYYRTKYRNLIFMISSDNEYWTKKYIKGREEGEVFILSTGYREVDLAVLSVCEHIIMSTGTFSWWAAYLAGGSAIYYKNWPANGSILEKMVEKKDYFLENWMPMS</sequence>
<keyword evidence="3" id="KW-0812">Transmembrane</keyword>
<evidence type="ECO:0000313" key="7">
    <source>
        <dbReference type="WBParaSite" id="DME_0000846601-mRNA-1"/>
    </source>
</evidence>
<evidence type="ECO:0000313" key="4">
    <source>
        <dbReference type="EMBL" id="VDN52468.1"/>
    </source>
</evidence>
<dbReference type="OrthoDB" id="3226at2759"/>
<comment type="similarity">
    <text evidence="3">Belongs to the glycosyltransferase 11 family.</text>
</comment>
<reference evidence="7" key="1">
    <citation type="submission" date="2017-02" db="UniProtKB">
        <authorList>
            <consortium name="WormBaseParasite"/>
        </authorList>
    </citation>
    <scope>IDENTIFICATION</scope>
</reference>
<dbReference type="PANTHER" id="PTHR11927">
    <property type="entry name" value="GALACTOSIDE 2-L-FUCOSYLTRANSFERASE"/>
    <property type="match status" value="1"/>
</dbReference>
<proteinExistence type="inferred from homology"/>
<keyword evidence="2 3" id="KW-0808">Transferase</keyword>
<keyword evidence="3" id="KW-0735">Signal-anchor</keyword>
<keyword evidence="1 3" id="KW-0328">Glycosyltransferase</keyword>
<dbReference type="PANTHER" id="PTHR11927:SF9">
    <property type="entry name" value="L-FUCOSYLTRANSFERASE"/>
    <property type="match status" value="1"/>
</dbReference>
<evidence type="ECO:0000256" key="1">
    <source>
        <dbReference type="ARBA" id="ARBA00022676"/>
    </source>
</evidence>
<dbReference type="InterPro" id="IPR002516">
    <property type="entry name" value="Glyco_trans_11"/>
</dbReference>
<keyword evidence="3" id="KW-0333">Golgi apparatus</keyword>
<evidence type="ECO:0000256" key="3">
    <source>
        <dbReference type="RuleBase" id="RU363129"/>
    </source>
</evidence>
<dbReference type="Proteomes" id="UP000274756">
    <property type="component" value="Unassembled WGS sequence"/>
</dbReference>
<dbReference type="EC" id="2.4.1.-" evidence="3"/>
<name>A0A0N4UL17_DRAME</name>
<comment type="pathway">
    <text evidence="3">Protein modification; protein glycosylation.</text>
</comment>
<keyword evidence="3" id="KW-0325">Glycoprotein</keyword>
<dbReference type="UniPathway" id="UPA00378"/>
<dbReference type="Proteomes" id="UP000038040">
    <property type="component" value="Unplaced"/>
</dbReference>
<dbReference type="GO" id="GO:0032580">
    <property type="term" value="C:Golgi cisterna membrane"/>
    <property type="evidence" value="ECO:0007669"/>
    <property type="project" value="UniProtKB-SubCell"/>
</dbReference>
<dbReference type="CDD" id="cd11301">
    <property type="entry name" value="Fut1_Fut2_like"/>
    <property type="match status" value="1"/>
</dbReference>
<evidence type="ECO:0000313" key="5">
    <source>
        <dbReference type="Proteomes" id="UP000038040"/>
    </source>
</evidence>
<gene>
    <name evidence="4" type="ORF">DME_LOCUS2441</name>
</gene>
<dbReference type="Pfam" id="PF01531">
    <property type="entry name" value="Glyco_transf_11"/>
    <property type="match status" value="1"/>
</dbReference>
<dbReference type="EMBL" id="UYYG01000061">
    <property type="protein sequence ID" value="VDN52468.1"/>
    <property type="molecule type" value="Genomic_DNA"/>
</dbReference>
<dbReference type="GO" id="GO:0005975">
    <property type="term" value="P:carbohydrate metabolic process"/>
    <property type="evidence" value="ECO:0007669"/>
    <property type="project" value="InterPro"/>
</dbReference>
<dbReference type="GO" id="GO:0008107">
    <property type="term" value="F:galactoside 2-alpha-L-fucosyltransferase activity"/>
    <property type="evidence" value="ECO:0007669"/>
    <property type="project" value="InterPro"/>
</dbReference>
<reference evidence="4 6" key="2">
    <citation type="submission" date="2018-11" db="EMBL/GenBank/DDBJ databases">
        <authorList>
            <consortium name="Pathogen Informatics"/>
        </authorList>
    </citation>
    <scope>NUCLEOTIDE SEQUENCE [LARGE SCALE GENOMIC DNA]</scope>
</reference>
<evidence type="ECO:0000256" key="2">
    <source>
        <dbReference type="ARBA" id="ARBA00022679"/>
    </source>
</evidence>
<comment type="subcellular location">
    <subcellularLocation>
        <location evidence="3">Golgi apparatus</location>
        <location evidence="3">Golgi stack membrane</location>
        <topology evidence="3">Single-pass type II membrane protein</topology>
    </subcellularLocation>
</comment>
<accession>A0A0N4UL17</accession>
<dbReference type="AlphaFoldDB" id="A0A0N4UL17"/>
<keyword evidence="6" id="KW-1185">Reference proteome</keyword>
<dbReference type="WBParaSite" id="DME_0000846601-mRNA-1">
    <property type="protein sequence ID" value="DME_0000846601-mRNA-1"/>
    <property type="gene ID" value="DME_0000846601"/>
</dbReference>
<dbReference type="STRING" id="318479.A0A0N4UL17"/>
<organism evidence="5 7">
    <name type="scientific">Dracunculus medinensis</name>
    <name type="common">Guinea worm</name>
    <dbReference type="NCBI Taxonomy" id="318479"/>
    <lineage>
        <taxon>Eukaryota</taxon>
        <taxon>Metazoa</taxon>
        <taxon>Ecdysozoa</taxon>
        <taxon>Nematoda</taxon>
        <taxon>Chromadorea</taxon>
        <taxon>Rhabditida</taxon>
        <taxon>Spirurina</taxon>
        <taxon>Dracunculoidea</taxon>
        <taxon>Dracunculidae</taxon>
        <taxon>Dracunculus</taxon>
    </lineage>
</organism>
<evidence type="ECO:0000313" key="6">
    <source>
        <dbReference type="Proteomes" id="UP000274756"/>
    </source>
</evidence>